<proteinExistence type="predicted"/>
<reference evidence="2 3" key="1">
    <citation type="journal article" date="2019" name="Int. J. Syst. Evol. Microbiol.">
        <title>The Global Catalogue of Microorganisms (GCM) 10K type strain sequencing project: providing services to taxonomists for standard genome sequencing and annotation.</title>
        <authorList>
            <consortium name="The Broad Institute Genomics Platform"/>
            <consortium name="The Broad Institute Genome Sequencing Center for Infectious Disease"/>
            <person name="Wu L."/>
            <person name="Ma J."/>
        </authorList>
    </citation>
    <scope>NUCLEOTIDE SEQUENCE [LARGE SCALE GENOMIC DNA]</scope>
    <source>
        <strain evidence="2 3">JCM 3367</strain>
    </source>
</reference>
<feature type="signal peptide" evidence="1">
    <location>
        <begin position="1"/>
        <end position="29"/>
    </location>
</feature>
<dbReference type="SUPFAM" id="SSF55486">
    <property type="entry name" value="Metalloproteases ('zincins'), catalytic domain"/>
    <property type="match status" value="1"/>
</dbReference>
<dbReference type="Gene3D" id="3.40.390.10">
    <property type="entry name" value="Collagenase (Catalytic Domain)"/>
    <property type="match status" value="1"/>
</dbReference>
<keyword evidence="1" id="KW-0732">Signal</keyword>
<evidence type="ECO:0000313" key="2">
    <source>
        <dbReference type="EMBL" id="GAA2521675.1"/>
    </source>
</evidence>
<protein>
    <submittedName>
        <fullName evidence="2">Uncharacterized protein</fullName>
    </submittedName>
</protein>
<sequence length="273" mass="29476">MATPQRVWIAVATLVVAFMAGTAPDVATAETADAGRAAGPVATPAAISDADVEVVAVRPLPGGRLERTSYRAAPGVTARQLRERLTRDGVRGIADPSALTATEDPYSCFLGTAYALDNGRCPPIRWTWAGYYDPQVYFRDRTGPAWPVRETVRDWNQAVGIDSYWTTGACPDDRHCVNVHSADYGGTGWSGATSFTITYGRNFVDGTVVVRLNDRYATGAADRRSSTCHELGHALGVGHNLSQASCMFAKDTNANPTRPHPSDFNLLRRVIYP</sequence>
<dbReference type="EMBL" id="BAAARY010000007">
    <property type="protein sequence ID" value="GAA2521675.1"/>
    <property type="molecule type" value="Genomic_DNA"/>
</dbReference>
<keyword evidence="3" id="KW-1185">Reference proteome</keyword>
<gene>
    <name evidence="2" type="ORF">GCM10010201_19470</name>
</gene>
<feature type="chain" id="PRO_5046569194" evidence="1">
    <location>
        <begin position="30"/>
        <end position="273"/>
    </location>
</feature>
<organism evidence="2 3">
    <name type="scientific">Pilimelia columellifera subsp. columellifera</name>
    <dbReference type="NCBI Taxonomy" id="706583"/>
    <lineage>
        <taxon>Bacteria</taxon>
        <taxon>Bacillati</taxon>
        <taxon>Actinomycetota</taxon>
        <taxon>Actinomycetes</taxon>
        <taxon>Micromonosporales</taxon>
        <taxon>Micromonosporaceae</taxon>
        <taxon>Pilimelia</taxon>
    </lineage>
</organism>
<evidence type="ECO:0000256" key="1">
    <source>
        <dbReference type="SAM" id="SignalP"/>
    </source>
</evidence>
<accession>A0ABN3NIX1</accession>
<evidence type="ECO:0000313" key="3">
    <source>
        <dbReference type="Proteomes" id="UP001499978"/>
    </source>
</evidence>
<dbReference type="Proteomes" id="UP001499978">
    <property type="component" value="Unassembled WGS sequence"/>
</dbReference>
<name>A0ABN3NIX1_9ACTN</name>
<dbReference type="InterPro" id="IPR024079">
    <property type="entry name" value="MetalloPept_cat_dom_sf"/>
</dbReference>
<comment type="caution">
    <text evidence="2">The sequence shown here is derived from an EMBL/GenBank/DDBJ whole genome shotgun (WGS) entry which is preliminary data.</text>
</comment>